<evidence type="ECO:0000256" key="1">
    <source>
        <dbReference type="SAM" id="Phobius"/>
    </source>
</evidence>
<evidence type="ECO:0008006" key="4">
    <source>
        <dbReference type="Google" id="ProtNLM"/>
    </source>
</evidence>
<feature type="transmembrane region" description="Helical" evidence="1">
    <location>
        <begin position="118"/>
        <end position="137"/>
    </location>
</feature>
<keyword evidence="1" id="KW-0812">Transmembrane</keyword>
<organism evidence="2 3">
    <name type="scientific">Actinoplanes sichuanensis</name>
    <dbReference type="NCBI Taxonomy" id="512349"/>
    <lineage>
        <taxon>Bacteria</taxon>
        <taxon>Bacillati</taxon>
        <taxon>Actinomycetota</taxon>
        <taxon>Actinomycetes</taxon>
        <taxon>Micromonosporales</taxon>
        <taxon>Micromonosporaceae</taxon>
        <taxon>Actinoplanes</taxon>
    </lineage>
</organism>
<reference evidence="3" key="1">
    <citation type="journal article" date="2019" name="Int. J. Syst. Evol. Microbiol.">
        <title>The Global Catalogue of Microorganisms (GCM) 10K type strain sequencing project: providing services to taxonomists for standard genome sequencing and annotation.</title>
        <authorList>
            <consortium name="The Broad Institute Genomics Platform"/>
            <consortium name="The Broad Institute Genome Sequencing Center for Infectious Disease"/>
            <person name="Wu L."/>
            <person name="Ma J."/>
        </authorList>
    </citation>
    <scope>NUCLEOTIDE SEQUENCE [LARGE SCALE GENOMIC DNA]</scope>
    <source>
        <strain evidence="3">CCM 7526</strain>
    </source>
</reference>
<proteinExistence type="predicted"/>
<keyword evidence="1" id="KW-0472">Membrane</keyword>
<sequence length="143" mass="15562">MPFYQPGHFEVRGRIAFVVCGVVLTVGFLLVGLFKDLAPSPPRGELVPAMVEVVVPDGLGTPYYVSVRAVTSRGTVNCSMGKSQFPDGVLPPLDARIQVDWTPGYCDTYVPVEQAPRWFFFLVSGIAGTVTGSYLFGRTSRSR</sequence>
<gene>
    <name evidence="2" type="ORF">ACFQ5G_34350</name>
</gene>
<dbReference type="EMBL" id="JBHTMK010000044">
    <property type="protein sequence ID" value="MFD1370443.1"/>
    <property type="molecule type" value="Genomic_DNA"/>
</dbReference>
<protein>
    <recommendedName>
        <fullName evidence="4">DUF3592 domain-containing protein</fullName>
    </recommendedName>
</protein>
<dbReference type="Proteomes" id="UP001597183">
    <property type="component" value="Unassembled WGS sequence"/>
</dbReference>
<comment type="caution">
    <text evidence="2">The sequence shown here is derived from an EMBL/GenBank/DDBJ whole genome shotgun (WGS) entry which is preliminary data.</text>
</comment>
<keyword evidence="3" id="KW-1185">Reference proteome</keyword>
<evidence type="ECO:0000313" key="3">
    <source>
        <dbReference type="Proteomes" id="UP001597183"/>
    </source>
</evidence>
<accession>A0ABW4AJH7</accession>
<dbReference type="RefSeq" id="WP_317793784.1">
    <property type="nucleotide sequence ID" value="NZ_AP028461.1"/>
</dbReference>
<keyword evidence="1" id="KW-1133">Transmembrane helix</keyword>
<evidence type="ECO:0000313" key="2">
    <source>
        <dbReference type="EMBL" id="MFD1370443.1"/>
    </source>
</evidence>
<feature type="transmembrane region" description="Helical" evidence="1">
    <location>
        <begin position="15"/>
        <end position="34"/>
    </location>
</feature>
<name>A0ABW4AJH7_9ACTN</name>